<evidence type="ECO:0000313" key="1">
    <source>
        <dbReference type="EnsemblPlants" id="KQK90031"/>
    </source>
</evidence>
<keyword evidence="2" id="KW-1185">Reference proteome</keyword>
<dbReference type="EMBL" id="AGNK02005874">
    <property type="status" value="NOT_ANNOTATED_CDS"/>
    <property type="molecule type" value="Genomic_DNA"/>
</dbReference>
<accession>A0A0Q3N5S1</accession>
<organism evidence="1 2">
    <name type="scientific">Setaria italica</name>
    <name type="common">Foxtail millet</name>
    <name type="synonym">Panicum italicum</name>
    <dbReference type="NCBI Taxonomy" id="4555"/>
    <lineage>
        <taxon>Eukaryota</taxon>
        <taxon>Viridiplantae</taxon>
        <taxon>Streptophyta</taxon>
        <taxon>Embryophyta</taxon>
        <taxon>Tracheophyta</taxon>
        <taxon>Spermatophyta</taxon>
        <taxon>Magnoliopsida</taxon>
        <taxon>Liliopsida</taxon>
        <taxon>Poales</taxon>
        <taxon>Poaceae</taxon>
        <taxon>PACMAD clade</taxon>
        <taxon>Panicoideae</taxon>
        <taxon>Panicodae</taxon>
        <taxon>Paniceae</taxon>
        <taxon>Cenchrinae</taxon>
        <taxon>Setaria</taxon>
    </lineage>
</organism>
<name>A0A0Q3N5S1_SETIT</name>
<dbReference type="Gramene" id="KQK90031">
    <property type="protein sequence ID" value="KQK90031"/>
    <property type="gene ID" value="SETIT_0403631mg"/>
</dbReference>
<protein>
    <submittedName>
        <fullName evidence="1">Uncharacterized protein</fullName>
    </submittedName>
</protein>
<reference evidence="1" key="2">
    <citation type="submission" date="2018-08" db="UniProtKB">
        <authorList>
            <consortium name="EnsemblPlants"/>
        </authorList>
    </citation>
    <scope>IDENTIFICATION</scope>
    <source>
        <strain evidence="1">Yugu1</strain>
    </source>
</reference>
<dbReference type="AlphaFoldDB" id="A0A0Q3N5S1"/>
<dbReference type="EnsemblPlants" id="KQK90031">
    <property type="protein sequence ID" value="KQK90031"/>
    <property type="gene ID" value="SETIT_0403631mg"/>
</dbReference>
<dbReference type="Proteomes" id="UP000004995">
    <property type="component" value="Unassembled WGS sequence"/>
</dbReference>
<sequence>IDCQTVRCVPDLHAVAATKQRQHQEARIAANKQR</sequence>
<reference evidence="2" key="1">
    <citation type="journal article" date="2012" name="Nat. Biotechnol.">
        <title>Reference genome sequence of the model plant Setaria.</title>
        <authorList>
            <person name="Bennetzen J.L."/>
            <person name="Schmutz J."/>
            <person name="Wang H."/>
            <person name="Percifield R."/>
            <person name="Hawkins J."/>
            <person name="Pontaroli A.C."/>
            <person name="Estep M."/>
            <person name="Feng L."/>
            <person name="Vaughn J.N."/>
            <person name="Grimwood J."/>
            <person name="Jenkins J."/>
            <person name="Barry K."/>
            <person name="Lindquist E."/>
            <person name="Hellsten U."/>
            <person name="Deshpande S."/>
            <person name="Wang X."/>
            <person name="Wu X."/>
            <person name="Mitros T."/>
            <person name="Triplett J."/>
            <person name="Yang X."/>
            <person name="Ye C.Y."/>
            <person name="Mauro-Herrera M."/>
            <person name="Wang L."/>
            <person name="Li P."/>
            <person name="Sharma M."/>
            <person name="Sharma R."/>
            <person name="Ronald P.C."/>
            <person name="Panaud O."/>
            <person name="Kellogg E.A."/>
            <person name="Brutnell T.P."/>
            <person name="Doust A.N."/>
            <person name="Tuskan G.A."/>
            <person name="Rokhsar D."/>
            <person name="Devos K.M."/>
        </authorList>
    </citation>
    <scope>NUCLEOTIDE SEQUENCE [LARGE SCALE GENOMIC DNA]</scope>
    <source>
        <strain evidence="2">cv. Yugu1</strain>
    </source>
</reference>
<evidence type="ECO:0000313" key="2">
    <source>
        <dbReference type="Proteomes" id="UP000004995"/>
    </source>
</evidence>
<dbReference type="InParanoid" id="A0A0Q3N5S1"/>
<proteinExistence type="predicted"/>